<comment type="similarity">
    <text evidence="5">Belongs to the bacterial/plant glucose-1-phosphate adenylyltransferase family.</text>
</comment>
<evidence type="ECO:0000256" key="7">
    <source>
        <dbReference type="ARBA" id="ARBA00012460"/>
    </source>
</evidence>
<dbReference type="InterPro" id="IPR005836">
    <property type="entry name" value="ADP_Glu_pyroP_CS"/>
</dbReference>
<proteinExistence type="inferred from homology"/>
<dbReference type="EC" id="2.7.7.27" evidence="7"/>
<keyword evidence="20" id="KW-1185">Reference proteome</keyword>
<dbReference type="GO" id="GO:0019252">
    <property type="term" value="P:starch biosynthetic process"/>
    <property type="evidence" value="ECO:0007669"/>
    <property type="project" value="UniProtKB-KW"/>
</dbReference>
<evidence type="ECO:0000313" key="20">
    <source>
        <dbReference type="Proteomes" id="UP000886885"/>
    </source>
</evidence>
<dbReference type="PROSITE" id="PS00808">
    <property type="entry name" value="ADP_GLC_PYROPHOSPH_1"/>
    <property type="match status" value="1"/>
</dbReference>
<dbReference type="CDD" id="cd04651">
    <property type="entry name" value="LbH_G1P_AT_C"/>
    <property type="match status" value="1"/>
</dbReference>
<evidence type="ECO:0000256" key="12">
    <source>
        <dbReference type="ARBA" id="ARBA00022741"/>
    </source>
</evidence>
<name>A0A8X7ZSG7_POPTO</name>
<comment type="function">
    <text evidence="2">This protein plays a role in synthesis of starch. It catalyzes the synthesis of the activated glycosyl donor, ADP-glucose from Glc-1-P and ATP.</text>
</comment>
<dbReference type="PROSITE" id="PS00810">
    <property type="entry name" value="ADP_GLC_PYROPHOSPH_3"/>
    <property type="match status" value="1"/>
</dbReference>
<evidence type="ECO:0000256" key="14">
    <source>
        <dbReference type="ARBA" id="ARBA00022922"/>
    </source>
</evidence>
<comment type="pathway">
    <text evidence="4">Glycan biosynthesis; starch biosynthesis.</text>
</comment>
<dbReference type="InterPro" id="IPR005835">
    <property type="entry name" value="NTP_transferase_dom"/>
</dbReference>
<dbReference type="Proteomes" id="UP000886885">
    <property type="component" value="Chromosome 5A"/>
</dbReference>
<dbReference type="Pfam" id="PF25247">
    <property type="entry name" value="LbH_GLGC"/>
    <property type="match status" value="1"/>
</dbReference>
<evidence type="ECO:0000256" key="3">
    <source>
        <dbReference type="ARBA" id="ARBA00004229"/>
    </source>
</evidence>
<keyword evidence="8" id="KW-0150">Chloroplast</keyword>
<evidence type="ECO:0000256" key="4">
    <source>
        <dbReference type="ARBA" id="ARBA00004727"/>
    </source>
</evidence>
<evidence type="ECO:0000256" key="10">
    <source>
        <dbReference type="ARBA" id="ARBA00022679"/>
    </source>
</evidence>
<dbReference type="GO" id="GO:0008878">
    <property type="term" value="F:glucose-1-phosphate adenylyltransferase activity"/>
    <property type="evidence" value="ECO:0007669"/>
    <property type="project" value="UniProtKB-EC"/>
</dbReference>
<dbReference type="AlphaFoldDB" id="A0A8X7ZSG7"/>
<comment type="catalytic activity">
    <reaction evidence="1">
        <text>alpha-D-glucose 1-phosphate + ATP + H(+) = ADP-alpha-D-glucose + diphosphate</text>
        <dbReference type="Rhea" id="RHEA:12120"/>
        <dbReference type="ChEBI" id="CHEBI:15378"/>
        <dbReference type="ChEBI" id="CHEBI:30616"/>
        <dbReference type="ChEBI" id="CHEBI:33019"/>
        <dbReference type="ChEBI" id="CHEBI:57498"/>
        <dbReference type="ChEBI" id="CHEBI:58601"/>
        <dbReference type="EC" id="2.7.7.27"/>
    </reaction>
</comment>
<dbReference type="GO" id="GO:0009507">
    <property type="term" value="C:chloroplast"/>
    <property type="evidence" value="ECO:0007669"/>
    <property type="project" value="UniProtKB-SubCell"/>
</dbReference>
<dbReference type="PANTHER" id="PTHR43523">
    <property type="entry name" value="GLUCOSE-1-PHOSPHATE ADENYLYLTRANSFERASE-RELATED"/>
    <property type="match status" value="1"/>
</dbReference>
<keyword evidence="11" id="KW-0548">Nucleotidyltransferase</keyword>
<comment type="caution">
    <text evidence="19">The sequence shown here is derived from an EMBL/GenBank/DDBJ whole genome shotgun (WGS) entry which is preliminary data.</text>
</comment>
<keyword evidence="10" id="KW-0808">Transferase</keyword>
<feature type="domain" description="Nucleotidyl transferase" evidence="18">
    <location>
        <begin position="97"/>
        <end position="374"/>
    </location>
</feature>
<evidence type="ECO:0000313" key="19">
    <source>
        <dbReference type="EMBL" id="KAG6776498.1"/>
    </source>
</evidence>
<dbReference type="GO" id="GO:0005978">
    <property type="term" value="P:glycogen biosynthetic process"/>
    <property type="evidence" value="ECO:0007669"/>
    <property type="project" value="InterPro"/>
</dbReference>
<dbReference type="PROSITE" id="PS00809">
    <property type="entry name" value="ADP_GLC_PYROPHOSPH_2"/>
    <property type="match status" value="1"/>
</dbReference>
<reference evidence="19" key="1">
    <citation type="journal article" date="2020" name="bioRxiv">
        <title>Hybrid origin of Populus tomentosa Carr. identified through genome sequencing and phylogenomic analysis.</title>
        <authorList>
            <person name="An X."/>
            <person name="Gao K."/>
            <person name="Chen Z."/>
            <person name="Li J."/>
            <person name="Yang X."/>
            <person name="Yang X."/>
            <person name="Zhou J."/>
            <person name="Guo T."/>
            <person name="Zhao T."/>
            <person name="Huang S."/>
            <person name="Miao D."/>
            <person name="Khan W.U."/>
            <person name="Rao P."/>
            <person name="Ye M."/>
            <person name="Lei B."/>
            <person name="Liao W."/>
            <person name="Wang J."/>
            <person name="Ji L."/>
            <person name="Li Y."/>
            <person name="Guo B."/>
            <person name="Mustafa N.S."/>
            <person name="Li S."/>
            <person name="Yun Q."/>
            <person name="Keller S.R."/>
            <person name="Mao J."/>
            <person name="Zhang R."/>
            <person name="Strauss S.H."/>
        </authorList>
    </citation>
    <scope>NUCLEOTIDE SEQUENCE</scope>
    <source>
        <strain evidence="19">GM15</strain>
        <tissue evidence="19">Leaf</tissue>
    </source>
</reference>
<evidence type="ECO:0000256" key="11">
    <source>
        <dbReference type="ARBA" id="ARBA00022695"/>
    </source>
</evidence>
<evidence type="ECO:0000256" key="8">
    <source>
        <dbReference type="ARBA" id="ARBA00022528"/>
    </source>
</evidence>
<dbReference type="EMBL" id="JAAWWB010000009">
    <property type="protein sequence ID" value="KAG6776498.1"/>
    <property type="molecule type" value="Genomic_DNA"/>
</dbReference>
<evidence type="ECO:0000256" key="13">
    <source>
        <dbReference type="ARBA" id="ARBA00022840"/>
    </source>
</evidence>
<evidence type="ECO:0000256" key="1">
    <source>
        <dbReference type="ARBA" id="ARBA00000956"/>
    </source>
</evidence>
<dbReference type="FunFam" id="2.160.10.10:FF:000010">
    <property type="entry name" value="Glucose-1-phosphate adenylyltransferase"/>
    <property type="match status" value="1"/>
</dbReference>
<organism evidence="19 20">
    <name type="scientific">Populus tomentosa</name>
    <name type="common">Chinese white poplar</name>
    <dbReference type="NCBI Taxonomy" id="118781"/>
    <lineage>
        <taxon>Eukaryota</taxon>
        <taxon>Viridiplantae</taxon>
        <taxon>Streptophyta</taxon>
        <taxon>Embryophyta</taxon>
        <taxon>Tracheophyta</taxon>
        <taxon>Spermatophyta</taxon>
        <taxon>Magnoliopsida</taxon>
        <taxon>eudicotyledons</taxon>
        <taxon>Gunneridae</taxon>
        <taxon>Pentapetalae</taxon>
        <taxon>rosids</taxon>
        <taxon>fabids</taxon>
        <taxon>Malpighiales</taxon>
        <taxon>Salicaceae</taxon>
        <taxon>Saliceae</taxon>
        <taxon>Populus</taxon>
    </lineage>
</organism>
<comment type="subcellular location">
    <subcellularLocation>
        <location evidence="3">Plastid</location>
        <location evidence="3">Chloroplast</location>
    </subcellularLocation>
</comment>
<sequence length="585" mass="64807">MDSFCGASKASAGANVVNVNKGSIRNKGTHFWGERIKKNPKSRDLSPLLWKNLRSGVKKAKPGVAYSVLTSEVNKEIVTFEAPVFETQQADPGNVASIILGGGAGTRLFPLTSKRAKPAVPIGGCYRLIDIPMSNCINSGIKKIFILTQFNSFSLNRHIARTYNLGNGVSFGDGFVEVLAATQTPGETGKKWFQGTADAVRQFIWVFEDAKNKNVEHVLILSGDHLYRMNYMEFVQKHIDTNADVTVSCVPMDDSRAPDYGLMKIDNTGRIVQFAEKPKGPDLKAMQVDTTLLGLSRQEAMQFPYIASMGVYVFRTDVLLKLLRWSYPSCNDFGSEIIPSAVRDHNVQAYLFNDYWEDIGTVKSFFDANLGLTKQVGVTAIPFVSASEQYCGWGRSILSFPMNSKSYAISELHVYFMDLDHLAVKCWFSLMQPPKFEFYDPQTPFFTSPRFLPPTKVDRCRIVDSIISHGCFLRECSVQHSIVGVRSRLESGVELTDTMMMGADYYQTESEIASLLAEGKVPIGVGQNTKIRNCIIDKNAKIGKDVIITNADGVQEADRPGEGFYIRSGITAVLKNATIKDGTLI</sequence>
<evidence type="ECO:0000256" key="16">
    <source>
        <dbReference type="ARBA" id="ARBA00030817"/>
    </source>
</evidence>
<dbReference type="OrthoDB" id="1733332at2759"/>
<dbReference type="InterPro" id="IPR011831">
    <property type="entry name" value="ADP-Glc_PPase"/>
</dbReference>
<accession>A0A8X7ZSG7</accession>
<keyword evidence="14" id="KW-0750">Starch biosynthesis</keyword>
<comment type="subunit">
    <text evidence="6">Heterotetramer.</text>
</comment>
<dbReference type="Pfam" id="PF00483">
    <property type="entry name" value="NTP_transferase"/>
    <property type="match status" value="1"/>
</dbReference>
<keyword evidence="12" id="KW-0547">Nucleotide-binding</keyword>
<dbReference type="GO" id="GO:0005524">
    <property type="term" value="F:ATP binding"/>
    <property type="evidence" value="ECO:0007669"/>
    <property type="project" value="UniProtKB-KW"/>
</dbReference>
<dbReference type="FunFam" id="3.90.550.10:FF:000030">
    <property type="entry name" value="Glucose-1-phosphate adenylyltransferase"/>
    <property type="match status" value="1"/>
</dbReference>
<evidence type="ECO:0000256" key="9">
    <source>
        <dbReference type="ARBA" id="ARBA00022533"/>
    </source>
</evidence>
<evidence type="ECO:0000256" key="17">
    <source>
        <dbReference type="ARBA" id="ARBA00032494"/>
    </source>
</evidence>
<evidence type="ECO:0000256" key="2">
    <source>
        <dbReference type="ARBA" id="ARBA00002231"/>
    </source>
</evidence>
<keyword evidence="13" id="KW-0067">ATP-binding</keyword>
<gene>
    <name evidence="19" type="ORF">POTOM_020009</name>
</gene>
<evidence type="ECO:0000256" key="5">
    <source>
        <dbReference type="ARBA" id="ARBA00010443"/>
    </source>
</evidence>
<dbReference type="CDD" id="cd02508">
    <property type="entry name" value="ADP_Glucose_PP"/>
    <property type="match status" value="1"/>
</dbReference>
<evidence type="ECO:0000259" key="18">
    <source>
        <dbReference type="Pfam" id="PF00483"/>
    </source>
</evidence>
<evidence type="ECO:0000256" key="6">
    <source>
        <dbReference type="ARBA" id="ARBA00011680"/>
    </source>
</evidence>
<dbReference type="PANTHER" id="PTHR43523:SF12">
    <property type="entry name" value="GLUCOSE-1-PHOSPHATE ADENYLYLTRANSFERASE LARGE SUBUNIT 1, CHLOROPLASTIC-RELATED"/>
    <property type="match status" value="1"/>
</dbReference>
<evidence type="ECO:0000256" key="15">
    <source>
        <dbReference type="ARBA" id="ARBA00030645"/>
    </source>
</evidence>
<protein>
    <recommendedName>
        <fullName evidence="7">glucose-1-phosphate adenylyltransferase</fullName>
        <ecNumber evidence="7">2.7.7.27</ecNumber>
    </recommendedName>
    <alternativeName>
        <fullName evidence="17">ADP-glucose pyrophosphorylase</fullName>
    </alternativeName>
    <alternativeName>
        <fullName evidence="16">ADP-glucose synthase</fullName>
    </alternativeName>
    <alternativeName>
        <fullName evidence="15">Alpha-D-glucose-1-phosphate adenyl transferase</fullName>
    </alternativeName>
</protein>
<keyword evidence="8" id="KW-0934">Plastid</keyword>
<keyword evidence="9" id="KW-0021">Allosteric enzyme</keyword>